<evidence type="ECO:0000313" key="3">
    <source>
        <dbReference type="Proteomes" id="UP000770661"/>
    </source>
</evidence>
<evidence type="ECO:0000256" key="1">
    <source>
        <dbReference type="SAM" id="MobiDB-lite"/>
    </source>
</evidence>
<comment type="caution">
    <text evidence="2">The sequence shown here is derived from an EMBL/GenBank/DDBJ whole genome shotgun (WGS) entry which is preliminary data.</text>
</comment>
<accession>A0A8J5CMX9</accession>
<protein>
    <submittedName>
        <fullName evidence="2">Uncharacterized protein</fullName>
    </submittedName>
</protein>
<dbReference type="AlphaFoldDB" id="A0A8J5CMX9"/>
<name>A0A8J5CMX9_CHIOP</name>
<feature type="compositionally biased region" description="Polar residues" evidence="1">
    <location>
        <begin position="89"/>
        <end position="99"/>
    </location>
</feature>
<feature type="region of interest" description="Disordered" evidence="1">
    <location>
        <begin position="45"/>
        <end position="99"/>
    </location>
</feature>
<dbReference type="OrthoDB" id="3045089at2759"/>
<dbReference type="Proteomes" id="UP000770661">
    <property type="component" value="Unassembled WGS sequence"/>
</dbReference>
<evidence type="ECO:0000313" key="2">
    <source>
        <dbReference type="EMBL" id="KAG0726378.1"/>
    </source>
</evidence>
<keyword evidence="3" id="KW-1185">Reference proteome</keyword>
<gene>
    <name evidence="2" type="ORF">GWK47_036717</name>
</gene>
<sequence>MSTEIIWPREAGAVRSVVQSARMHTEAYRDVSILSDYQAWHGPNPDNASGHCRSLAQGPRSTHLRGPSGLSRGQDPAMRKGPQGLAKGSQFTHDLQSSAEASETSAVGVHTWSHISTDIGGVNFTTQAKVEQWCGGWATALPTIYNHSASVTARLGTVAARLVLRLSSPNYGNPSQPRQFWSFSPPKSAAVSTDWMTHCGRDTEVSHQPPSCQYQNKYMGRPRQWLGVGCWHECLISGIPFALHIKNMRIFTIVPTATSAHYGTLHPCLVTTT</sequence>
<dbReference type="EMBL" id="JACEEZ010004485">
    <property type="protein sequence ID" value="KAG0726378.1"/>
    <property type="molecule type" value="Genomic_DNA"/>
</dbReference>
<proteinExistence type="predicted"/>
<organism evidence="2 3">
    <name type="scientific">Chionoecetes opilio</name>
    <name type="common">Atlantic snow crab</name>
    <name type="synonym">Cancer opilio</name>
    <dbReference type="NCBI Taxonomy" id="41210"/>
    <lineage>
        <taxon>Eukaryota</taxon>
        <taxon>Metazoa</taxon>
        <taxon>Ecdysozoa</taxon>
        <taxon>Arthropoda</taxon>
        <taxon>Crustacea</taxon>
        <taxon>Multicrustacea</taxon>
        <taxon>Malacostraca</taxon>
        <taxon>Eumalacostraca</taxon>
        <taxon>Eucarida</taxon>
        <taxon>Decapoda</taxon>
        <taxon>Pleocyemata</taxon>
        <taxon>Brachyura</taxon>
        <taxon>Eubrachyura</taxon>
        <taxon>Majoidea</taxon>
        <taxon>Majidae</taxon>
        <taxon>Chionoecetes</taxon>
    </lineage>
</organism>
<reference evidence="2" key="1">
    <citation type="submission" date="2020-07" db="EMBL/GenBank/DDBJ databases">
        <title>The High-quality genome of the commercially important snow crab, Chionoecetes opilio.</title>
        <authorList>
            <person name="Jeong J.-H."/>
            <person name="Ryu S."/>
        </authorList>
    </citation>
    <scope>NUCLEOTIDE SEQUENCE</scope>
    <source>
        <strain evidence="2">MADBK_172401_WGS</strain>
        <tissue evidence="2">Digestive gland</tissue>
    </source>
</reference>